<proteinExistence type="inferred from homology"/>
<dbReference type="Pfam" id="PF00720">
    <property type="entry name" value="SSI"/>
    <property type="match status" value="1"/>
</dbReference>
<gene>
    <name evidence="10" type="ORF">CUT44_18515</name>
</gene>
<feature type="signal peptide" evidence="8">
    <location>
        <begin position="1"/>
        <end position="26"/>
    </location>
</feature>
<feature type="chain" id="PRO_5039582388" description="Subtilisin inhibitor domain-containing protein" evidence="8">
    <location>
        <begin position="27"/>
        <end position="171"/>
    </location>
</feature>
<dbReference type="InterPro" id="IPR036819">
    <property type="entry name" value="Subtilisin_inhibitor-like_sf"/>
</dbReference>
<evidence type="ECO:0000256" key="2">
    <source>
        <dbReference type="ARBA" id="ARBA00010472"/>
    </source>
</evidence>
<dbReference type="GO" id="GO:0005576">
    <property type="term" value="C:extracellular region"/>
    <property type="evidence" value="ECO:0007669"/>
    <property type="project" value="UniProtKB-SubCell"/>
</dbReference>
<feature type="domain" description="Subtilisin inhibitor" evidence="9">
    <location>
        <begin position="62"/>
        <end position="145"/>
    </location>
</feature>
<keyword evidence="8" id="KW-0732">Signal</keyword>
<name>A0A2M8LWZ6_9ACTN</name>
<keyword evidence="5" id="KW-0722">Serine protease inhibitor</keyword>
<comment type="similarity">
    <text evidence="2">Belongs to the protease inhibitor I16 (SSI) family.</text>
</comment>
<dbReference type="SUPFAM" id="SSF55399">
    <property type="entry name" value="Subtilisin inhibitor"/>
    <property type="match status" value="1"/>
</dbReference>
<organism evidence="10 11">
    <name type="scientific">Streptomyces carminius</name>
    <dbReference type="NCBI Taxonomy" id="2665496"/>
    <lineage>
        <taxon>Bacteria</taxon>
        <taxon>Bacillati</taxon>
        <taxon>Actinomycetota</taxon>
        <taxon>Actinomycetes</taxon>
        <taxon>Kitasatosporales</taxon>
        <taxon>Streptomycetaceae</taxon>
        <taxon>Streptomyces</taxon>
    </lineage>
</organism>
<dbReference type="RefSeq" id="WP_100202979.1">
    <property type="nucleotide sequence ID" value="NZ_PGGW01000058.1"/>
</dbReference>
<reference evidence="10 11" key="1">
    <citation type="submission" date="2017-11" db="EMBL/GenBank/DDBJ databases">
        <title>Streptomyces carmine sp. nov., a novel actinomycete isolated from Sophora alopecuroides in Xinjiang, China.</title>
        <authorList>
            <person name="Wang Y."/>
            <person name="Luo X."/>
            <person name="Wan C."/>
            <person name="Zhang L."/>
        </authorList>
    </citation>
    <scope>NUCLEOTIDE SEQUENCE [LARGE SCALE GENOMIC DNA]</scope>
    <source>
        <strain evidence="10 11">TRM SA0054</strain>
    </source>
</reference>
<dbReference type="PROSITE" id="PS00999">
    <property type="entry name" value="SSI"/>
    <property type="match status" value="1"/>
</dbReference>
<dbReference type="EMBL" id="PGGW01000058">
    <property type="protein sequence ID" value="PJE96487.1"/>
    <property type="molecule type" value="Genomic_DNA"/>
</dbReference>
<keyword evidence="11" id="KW-1185">Reference proteome</keyword>
<evidence type="ECO:0000256" key="1">
    <source>
        <dbReference type="ARBA" id="ARBA00004613"/>
    </source>
</evidence>
<dbReference type="Gene3D" id="3.30.350.10">
    <property type="entry name" value="Subtilisin inhibitor-like"/>
    <property type="match status" value="1"/>
</dbReference>
<dbReference type="AlphaFoldDB" id="A0A2M8LWZ6"/>
<protein>
    <recommendedName>
        <fullName evidence="9">Subtilisin inhibitor domain-containing protein</fullName>
    </recommendedName>
</protein>
<sequence length="171" mass="18063">MPHRRTAAAVLTGVALAGAAVLSAVAVPAAADTVRSRSQAQAQPWKETHRPVASPARQDRLTFTVTESRPVVGGTTRIQRRYTLHCHPAGGSHPDPLAACEALDRADNGPGNPWEPVPPGTPCAQIYGGPATAQVTGTWRGRPVNAAFDRTDGCEIARWEALVPALPDLRE</sequence>
<evidence type="ECO:0000259" key="9">
    <source>
        <dbReference type="Pfam" id="PF00720"/>
    </source>
</evidence>
<comment type="subcellular location">
    <subcellularLocation>
        <location evidence="1">Secreted</location>
    </subcellularLocation>
</comment>
<dbReference type="InterPro" id="IPR020054">
    <property type="entry name" value="Prot_inh_SSI_I16_CS"/>
</dbReference>
<dbReference type="Proteomes" id="UP000230407">
    <property type="component" value="Unassembled WGS sequence"/>
</dbReference>
<evidence type="ECO:0000256" key="7">
    <source>
        <dbReference type="SAM" id="MobiDB-lite"/>
    </source>
</evidence>
<evidence type="ECO:0000313" key="11">
    <source>
        <dbReference type="Proteomes" id="UP000230407"/>
    </source>
</evidence>
<comment type="caution">
    <text evidence="10">The sequence shown here is derived from an EMBL/GenBank/DDBJ whole genome shotgun (WGS) entry which is preliminary data.</text>
</comment>
<keyword evidence="3" id="KW-0964">Secreted</keyword>
<feature type="region of interest" description="Disordered" evidence="7">
    <location>
        <begin position="35"/>
        <end position="57"/>
    </location>
</feature>
<evidence type="ECO:0000256" key="5">
    <source>
        <dbReference type="ARBA" id="ARBA00022900"/>
    </source>
</evidence>
<evidence type="ECO:0000256" key="4">
    <source>
        <dbReference type="ARBA" id="ARBA00022690"/>
    </source>
</evidence>
<evidence type="ECO:0000313" key="10">
    <source>
        <dbReference type="EMBL" id="PJE96487.1"/>
    </source>
</evidence>
<dbReference type="GO" id="GO:0004867">
    <property type="term" value="F:serine-type endopeptidase inhibitor activity"/>
    <property type="evidence" value="ECO:0007669"/>
    <property type="project" value="UniProtKB-KW"/>
</dbReference>
<keyword evidence="6" id="KW-1015">Disulfide bond</keyword>
<evidence type="ECO:0000256" key="8">
    <source>
        <dbReference type="SAM" id="SignalP"/>
    </source>
</evidence>
<keyword evidence="4" id="KW-0646">Protease inhibitor</keyword>
<evidence type="ECO:0000256" key="3">
    <source>
        <dbReference type="ARBA" id="ARBA00022525"/>
    </source>
</evidence>
<dbReference type="InterPro" id="IPR023549">
    <property type="entry name" value="Subtilisin_inhibitor"/>
</dbReference>
<accession>A0A2M8LWZ6</accession>
<evidence type="ECO:0000256" key="6">
    <source>
        <dbReference type="ARBA" id="ARBA00023157"/>
    </source>
</evidence>